<keyword evidence="1" id="KW-0472">Membrane</keyword>
<dbReference type="Proteomes" id="UP000887563">
    <property type="component" value="Unplaced"/>
</dbReference>
<evidence type="ECO:0000313" key="5">
    <source>
        <dbReference type="Proteomes" id="UP000887563"/>
    </source>
</evidence>
<keyword evidence="1" id="KW-0812">Transmembrane</keyword>
<proteinExistence type="predicted"/>
<dbReference type="InterPro" id="IPR040676">
    <property type="entry name" value="DUF5641"/>
</dbReference>
<accession>A0A914NAF1</accession>
<dbReference type="Gene3D" id="2.60.40.3770">
    <property type="match status" value="1"/>
</dbReference>
<feature type="domain" description="DUF5641" evidence="3">
    <location>
        <begin position="72"/>
        <end position="167"/>
    </location>
</feature>
<dbReference type="Pfam" id="PF07245">
    <property type="entry name" value="Phlebovirus_G2"/>
    <property type="match status" value="1"/>
</dbReference>
<keyword evidence="5" id="KW-1185">Reference proteome</keyword>
<dbReference type="PANTHER" id="PTHR47331:SF1">
    <property type="entry name" value="GAG-LIKE PROTEIN"/>
    <property type="match status" value="1"/>
</dbReference>
<dbReference type="Pfam" id="PF19019">
    <property type="entry name" value="Phlebo_G2_C"/>
    <property type="match status" value="1"/>
</dbReference>
<evidence type="ECO:0000259" key="3">
    <source>
        <dbReference type="Pfam" id="PF18701"/>
    </source>
</evidence>
<evidence type="ECO:0000259" key="2">
    <source>
        <dbReference type="Pfam" id="PF07245"/>
    </source>
</evidence>
<protein>
    <submittedName>
        <fullName evidence="6">DUF5641 domain-containing protein</fullName>
    </submittedName>
</protein>
<dbReference type="AlphaFoldDB" id="A0A914NAF1"/>
<sequence length="791" mass="91724">MITFTTEVEGILNMRLLTTIEENPDVPGLIPLRPVDFLCPKRNLCLELEIPKTDDSIMNFVIKYKDSFVFTEFLLNELWKRWKKEYLIWLRDRSQWIMKGPRSQTKREHNIGEIVILEEEFVPRNLWKIAKIIELLDTKDGRCVRNVKILLPNGTIVSRPINRLYPLEVDIENKEIENIKNKEIEKKFKEKAEGKPKEVKTVNQINNISKEITKNLVNISTMLFTFCLILIMFGIITAKTQCNDCLVECNDKGILISSPEKIDKYEICCSDGPCTTHSRVDQFQFEINKEILVTHHHCENGQSHLFSIHIALFDSLFNNCIWLFFSNGEIISRTARTETCFRKNGQIDCSWNFVETLTMTDNKERQTIVLKDNKNKILGQINLTPEGFKMKCEPIVEKYLRSYEVKIQTVKSCPETGSCHHDNCLIVNNNWEQDIKELEPWKNYTGYNRCSASCSFLWFKCGMSTGFSCLFYRIYVEPTDPDIYEVFTCKWIPIFTFSGETIFLSEETKENQESLFEVQPGMIVHDKNFTISVTQFSLPPEPEMNGKFIGNKKFVSLINDIYSNVFCKNYLAAEKFECDIREEICQECLPDHDNEKVDCKCKNLELDSLILDTQRILPIKTQTLDLNYDGLNVYSEIYGMPFDVVIKVNNLRLVTIDDWNKCEVKILEFGGCYNCRTGADLNFTCKTSNGMALAEIFCDKDIAFTTKCSEVGENVIQRLNFDHAHVKLDCKVECLGGTTDLKIYGKLFLIDIMEFENNRHVINSHVKVNDKQIINPFGIILILRLLLNAQK</sequence>
<feature type="domain" description="Phlebovirus glycoprotein G2 C-terminal" evidence="4">
    <location>
        <begin position="661"/>
        <end position="771"/>
    </location>
</feature>
<dbReference type="Pfam" id="PF18701">
    <property type="entry name" value="DUF5641"/>
    <property type="match status" value="1"/>
</dbReference>
<reference evidence="6" key="1">
    <citation type="submission" date="2022-11" db="UniProtKB">
        <authorList>
            <consortium name="WormBaseParasite"/>
        </authorList>
    </citation>
    <scope>IDENTIFICATION</scope>
</reference>
<feature type="transmembrane region" description="Helical" evidence="1">
    <location>
        <begin position="216"/>
        <end position="236"/>
    </location>
</feature>
<feature type="domain" description="Phlebovirus glycoprotein G2 fusion" evidence="2">
    <location>
        <begin position="329"/>
        <end position="636"/>
    </location>
</feature>
<evidence type="ECO:0000256" key="1">
    <source>
        <dbReference type="SAM" id="Phobius"/>
    </source>
</evidence>
<dbReference type="PANTHER" id="PTHR47331">
    <property type="entry name" value="PHD-TYPE DOMAIN-CONTAINING PROTEIN"/>
    <property type="match status" value="1"/>
</dbReference>
<dbReference type="InterPro" id="IPR043603">
    <property type="entry name" value="Phlebo_G2_C"/>
</dbReference>
<organism evidence="5 6">
    <name type="scientific">Meloidogyne incognita</name>
    <name type="common">Southern root-knot nematode worm</name>
    <name type="synonym">Oxyuris incognita</name>
    <dbReference type="NCBI Taxonomy" id="6306"/>
    <lineage>
        <taxon>Eukaryota</taxon>
        <taxon>Metazoa</taxon>
        <taxon>Ecdysozoa</taxon>
        <taxon>Nematoda</taxon>
        <taxon>Chromadorea</taxon>
        <taxon>Rhabditida</taxon>
        <taxon>Tylenchina</taxon>
        <taxon>Tylenchomorpha</taxon>
        <taxon>Tylenchoidea</taxon>
        <taxon>Meloidogynidae</taxon>
        <taxon>Meloidogyninae</taxon>
        <taxon>Meloidogyne</taxon>
        <taxon>Meloidogyne incognita group</taxon>
    </lineage>
</organism>
<dbReference type="InterPro" id="IPR009878">
    <property type="entry name" value="Phlebovirus_G2_fusion"/>
</dbReference>
<keyword evidence="1" id="KW-1133">Transmembrane helix</keyword>
<evidence type="ECO:0000259" key="4">
    <source>
        <dbReference type="Pfam" id="PF19019"/>
    </source>
</evidence>
<dbReference type="WBParaSite" id="Minc3s04909g37252">
    <property type="protein sequence ID" value="Minc3s04909g37252"/>
    <property type="gene ID" value="Minc3s04909g37252"/>
</dbReference>
<name>A0A914NAF1_MELIC</name>
<evidence type="ECO:0000313" key="6">
    <source>
        <dbReference type="WBParaSite" id="Minc3s04909g37252"/>
    </source>
</evidence>